<protein>
    <submittedName>
        <fullName evidence="13">Iron reductase</fullName>
    </submittedName>
</protein>
<comment type="subcellular location">
    <subcellularLocation>
        <location evidence="1">Membrane</location>
        <topology evidence="1">Multi-pass membrane protein</topology>
    </subcellularLocation>
</comment>
<feature type="transmembrane region" description="Helical" evidence="11">
    <location>
        <begin position="29"/>
        <end position="46"/>
    </location>
</feature>
<evidence type="ECO:0000256" key="11">
    <source>
        <dbReference type="SAM" id="Phobius"/>
    </source>
</evidence>
<dbReference type="Pfam" id="PF01794">
    <property type="entry name" value="Ferric_reduct"/>
    <property type="match status" value="1"/>
</dbReference>
<sequence>MSAPQVPDELKQYNSYVTDPLWQRRFTSIWGAFLGVAVVCSLPYLLKSVRNRRLFLWYKGIGEHAKASYSPLTEKESVLPNAGRRNAFASVMRNAVLWAPPGIGLHAGQMLLVAVYYVVVLICLLMDSELKTNANRAGFMAIAQLPIVFLFAAKNSPVSLLLGPGHGYEKLNYVHRWASRSLFLCAVIHGALWIDNHRRWHIKILGATKETYGIAALAVLCVIVLTSVRWARSWSYETFFLFHVVGFVSFFVVLCYHTPYARPWIFPPIAFYALDISMRMLRIRIKDAELKAVDGQMTLINVRDSDCGWEAGQHVRVRVFFNSRVFESHPLSIACAPRNTTCLSSSSDSLILGARVRGDWTKALNVYAKEAEEKQVQVMLDGPYGGSSIDLGEYENILLFAGGSGATVTIGLLDDIVGRCVRLGRRGGERTRRISFVWCVRSFGSIEWFSRMLQEIASVADASVTLDLHVAVYVTCLCNPEAVPRIPNSDVVVGRPAVGKTLMELITPPTGEREVGAHVDPEGEADATSKLPWIGLGGGVGVVACGPESLTREATNAVARLSITRGVELGGIDLHTEEFSA</sequence>
<dbReference type="PROSITE" id="PS51384">
    <property type="entry name" value="FAD_FR"/>
    <property type="match status" value="1"/>
</dbReference>
<dbReference type="CDD" id="cd06186">
    <property type="entry name" value="NOX_Duox_like_FAD_NADP"/>
    <property type="match status" value="1"/>
</dbReference>
<feature type="transmembrane region" description="Helical" evidence="11">
    <location>
        <begin position="238"/>
        <end position="256"/>
    </location>
</feature>
<feature type="domain" description="FAD-binding FR-type" evidence="12">
    <location>
        <begin position="261"/>
        <end position="390"/>
    </location>
</feature>
<keyword evidence="7" id="KW-0560">Oxidoreductase</keyword>
<evidence type="ECO:0000256" key="7">
    <source>
        <dbReference type="ARBA" id="ARBA00023002"/>
    </source>
</evidence>
<dbReference type="PANTHER" id="PTHR32361:SF9">
    <property type="entry name" value="FERRIC REDUCTASE TRANSMEMBRANE COMPONENT 3-RELATED"/>
    <property type="match status" value="1"/>
</dbReference>
<dbReference type="PANTHER" id="PTHR32361">
    <property type="entry name" value="FERRIC/CUPRIC REDUCTASE TRANSMEMBRANE COMPONENT"/>
    <property type="match status" value="1"/>
</dbReference>
<accession>A0A0D7B385</accession>
<dbReference type="STRING" id="1314674.A0A0D7B385"/>
<dbReference type="GO" id="GO:0006879">
    <property type="term" value="P:intracellular iron ion homeostasis"/>
    <property type="evidence" value="ECO:0007669"/>
    <property type="project" value="TreeGrafter"/>
</dbReference>
<dbReference type="EMBL" id="KN880611">
    <property type="protein sequence ID" value="KIY64942.1"/>
    <property type="molecule type" value="Genomic_DNA"/>
</dbReference>
<dbReference type="AlphaFoldDB" id="A0A0D7B385"/>
<evidence type="ECO:0000256" key="4">
    <source>
        <dbReference type="ARBA" id="ARBA00022692"/>
    </source>
</evidence>
<evidence type="ECO:0000256" key="8">
    <source>
        <dbReference type="ARBA" id="ARBA00023065"/>
    </source>
</evidence>
<dbReference type="GO" id="GO:0000293">
    <property type="term" value="F:ferric-chelate reductase activity"/>
    <property type="evidence" value="ECO:0007669"/>
    <property type="project" value="UniProtKB-ARBA"/>
</dbReference>
<feature type="transmembrane region" description="Helical" evidence="11">
    <location>
        <begin position="173"/>
        <end position="194"/>
    </location>
</feature>
<dbReference type="InterPro" id="IPR051410">
    <property type="entry name" value="Ferric/Cupric_Reductase"/>
</dbReference>
<feature type="transmembrane region" description="Helical" evidence="11">
    <location>
        <begin position="103"/>
        <end position="125"/>
    </location>
</feature>
<dbReference type="InterPro" id="IPR039261">
    <property type="entry name" value="FNR_nucleotide-bd"/>
</dbReference>
<evidence type="ECO:0000256" key="1">
    <source>
        <dbReference type="ARBA" id="ARBA00004141"/>
    </source>
</evidence>
<dbReference type="Pfam" id="PF08022">
    <property type="entry name" value="FAD_binding_8"/>
    <property type="match status" value="1"/>
</dbReference>
<dbReference type="GO" id="GO:0015677">
    <property type="term" value="P:copper ion import"/>
    <property type="evidence" value="ECO:0007669"/>
    <property type="project" value="TreeGrafter"/>
</dbReference>
<feature type="transmembrane region" description="Helical" evidence="11">
    <location>
        <begin position="137"/>
        <end position="153"/>
    </location>
</feature>
<dbReference type="InterPro" id="IPR013112">
    <property type="entry name" value="FAD-bd_8"/>
</dbReference>
<keyword evidence="8" id="KW-0406">Ion transport</keyword>
<evidence type="ECO:0000256" key="10">
    <source>
        <dbReference type="ARBA" id="ARBA00023180"/>
    </source>
</evidence>
<dbReference type="Proteomes" id="UP000054007">
    <property type="component" value="Unassembled WGS sequence"/>
</dbReference>
<dbReference type="SFLD" id="SFLDS00052">
    <property type="entry name" value="Ferric_Reductase_Domain"/>
    <property type="match status" value="1"/>
</dbReference>
<dbReference type="InterPro" id="IPR017927">
    <property type="entry name" value="FAD-bd_FR_type"/>
</dbReference>
<keyword evidence="4 11" id="KW-0812">Transmembrane</keyword>
<gene>
    <name evidence="13" type="ORF">CYLTODRAFT_401160</name>
</gene>
<reference evidence="13 14" key="1">
    <citation type="journal article" date="2015" name="Fungal Genet. Biol.">
        <title>Evolution of novel wood decay mechanisms in Agaricales revealed by the genome sequences of Fistulina hepatica and Cylindrobasidium torrendii.</title>
        <authorList>
            <person name="Floudas D."/>
            <person name="Held B.W."/>
            <person name="Riley R."/>
            <person name="Nagy L.G."/>
            <person name="Koehler G."/>
            <person name="Ransdell A.S."/>
            <person name="Younus H."/>
            <person name="Chow J."/>
            <person name="Chiniquy J."/>
            <person name="Lipzen A."/>
            <person name="Tritt A."/>
            <person name="Sun H."/>
            <person name="Haridas S."/>
            <person name="LaButti K."/>
            <person name="Ohm R.A."/>
            <person name="Kues U."/>
            <person name="Blanchette R.A."/>
            <person name="Grigoriev I.V."/>
            <person name="Minto R.E."/>
            <person name="Hibbett D.S."/>
        </authorList>
    </citation>
    <scope>NUCLEOTIDE SEQUENCE [LARGE SCALE GENOMIC DNA]</scope>
    <source>
        <strain evidence="13 14">FP15055 ss-10</strain>
    </source>
</reference>
<feature type="transmembrane region" description="Helical" evidence="11">
    <location>
        <begin position="214"/>
        <end position="232"/>
    </location>
</feature>
<comment type="similarity">
    <text evidence="2">Belongs to the ferric reductase (FRE) family.</text>
</comment>
<keyword evidence="3" id="KW-0813">Transport</keyword>
<dbReference type="GO" id="GO:0005886">
    <property type="term" value="C:plasma membrane"/>
    <property type="evidence" value="ECO:0007669"/>
    <property type="project" value="TreeGrafter"/>
</dbReference>
<evidence type="ECO:0000256" key="3">
    <source>
        <dbReference type="ARBA" id="ARBA00022448"/>
    </source>
</evidence>
<dbReference type="Pfam" id="PF08030">
    <property type="entry name" value="NAD_binding_6"/>
    <property type="match status" value="1"/>
</dbReference>
<dbReference type="InterPro" id="IPR013121">
    <property type="entry name" value="Fe_red_NAD-bd_6"/>
</dbReference>
<keyword evidence="5" id="KW-0249">Electron transport</keyword>
<evidence type="ECO:0000259" key="12">
    <source>
        <dbReference type="PROSITE" id="PS51384"/>
    </source>
</evidence>
<organism evidence="13 14">
    <name type="scientific">Cylindrobasidium torrendii FP15055 ss-10</name>
    <dbReference type="NCBI Taxonomy" id="1314674"/>
    <lineage>
        <taxon>Eukaryota</taxon>
        <taxon>Fungi</taxon>
        <taxon>Dikarya</taxon>
        <taxon>Basidiomycota</taxon>
        <taxon>Agaricomycotina</taxon>
        <taxon>Agaricomycetes</taxon>
        <taxon>Agaricomycetidae</taxon>
        <taxon>Agaricales</taxon>
        <taxon>Marasmiineae</taxon>
        <taxon>Physalacriaceae</taxon>
        <taxon>Cylindrobasidium</taxon>
    </lineage>
</organism>
<dbReference type="InterPro" id="IPR013130">
    <property type="entry name" value="Fe3_Rdtase_TM_dom"/>
</dbReference>
<evidence type="ECO:0000313" key="14">
    <source>
        <dbReference type="Proteomes" id="UP000054007"/>
    </source>
</evidence>
<keyword evidence="6 11" id="KW-1133">Transmembrane helix</keyword>
<name>A0A0D7B385_9AGAR</name>
<dbReference type="SFLD" id="SFLDG01168">
    <property type="entry name" value="Ferric_reductase_subgroup_(FRE"/>
    <property type="match status" value="1"/>
</dbReference>
<evidence type="ECO:0000256" key="2">
    <source>
        <dbReference type="ARBA" id="ARBA00006278"/>
    </source>
</evidence>
<evidence type="ECO:0000313" key="13">
    <source>
        <dbReference type="EMBL" id="KIY64942.1"/>
    </source>
</evidence>
<evidence type="ECO:0000256" key="5">
    <source>
        <dbReference type="ARBA" id="ARBA00022982"/>
    </source>
</evidence>
<keyword evidence="14" id="KW-1185">Reference proteome</keyword>
<evidence type="ECO:0000256" key="9">
    <source>
        <dbReference type="ARBA" id="ARBA00023136"/>
    </source>
</evidence>
<proteinExistence type="inferred from homology"/>
<keyword evidence="9 11" id="KW-0472">Membrane</keyword>
<dbReference type="OrthoDB" id="3944240at2759"/>
<keyword evidence="10" id="KW-0325">Glycoprotein</keyword>
<evidence type="ECO:0000256" key="6">
    <source>
        <dbReference type="ARBA" id="ARBA00022989"/>
    </source>
</evidence>
<dbReference type="Gene3D" id="3.40.50.80">
    <property type="entry name" value="Nucleotide-binding domain of ferredoxin-NADP reductase (FNR) module"/>
    <property type="match status" value="1"/>
</dbReference>
<dbReference type="SUPFAM" id="SSF52343">
    <property type="entry name" value="Ferredoxin reductase-like, C-terminal NADP-linked domain"/>
    <property type="match status" value="1"/>
</dbReference>
<dbReference type="GO" id="GO:0006826">
    <property type="term" value="P:iron ion transport"/>
    <property type="evidence" value="ECO:0007669"/>
    <property type="project" value="TreeGrafter"/>
</dbReference>